<feature type="binding site" evidence="3">
    <location>
        <position position="282"/>
    </location>
    <ligand>
        <name>Mg(2+)</name>
        <dbReference type="ChEBI" id="CHEBI:18420"/>
        <label>1</label>
    </ligand>
</feature>
<feature type="binding site" evidence="3">
    <location>
        <position position="280"/>
    </location>
    <ligand>
        <name>Mg(2+)</name>
        <dbReference type="ChEBI" id="CHEBI:18420"/>
        <label>1</label>
    </ligand>
</feature>
<evidence type="ECO:0000256" key="2">
    <source>
        <dbReference type="ARBA" id="ARBA00022801"/>
    </source>
</evidence>
<dbReference type="GO" id="GO:0016787">
    <property type="term" value="F:hydrolase activity"/>
    <property type="evidence" value="ECO:0007669"/>
    <property type="project" value="UniProtKB-KW"/>
</dbReference>
<feature type="binding site" evidence="3">
    <location>
        <position position="61"/>
    </location>
    <ligand>
        <name>Mg(2+)</name>
        <dbReference type="ChEBI" id="CHEBI:18420"/>
        <label>1</label>
    </ligand>
</feature>
<keyword evidence="3" id="KW-0460">Magnesium</keyword>
<keyword evidence="2 5" id="KW-0378">Hydrolase</keyword>
<dbReference type="Gene3D" id="1.10.4080.10">
    <property type="entry name" value="ADP-ribosylation/Crystallin J1"/>
    <property type="match status" value="1"/>
</dbReference>
<evidence type="ECO:0000313" key="6">
    <source>
        <dbReference type="Proteomes" id="UP000011666"/>
    </source>
</evidence>
<dbReference type="PROSITE" id="PS00383">
    <property type="entry name" value="TYR_PHOSPHATASE_1"/>
    <property type="match status" value="1"/>
</dbReference>
<dbReference type="Proteomes" id="UP000011666">
    <property type="component" value="Unassembled WGS sequence"/>
</dbReference>
<dbReference type="InterPro" id="IPR005502">
    <property type="entry name" value="Ribosyl_crysJ1"/>
</dbReference>
<dbReference type="InterPro" id="IPR029021">
    <property type="entry name" value="Prot-tyrosine_phosphatase-like"/>
</dbReference>
<reference evidence="5 6" key="1">
    <citation type="submission" date="2013-01" db="EMBL/GenBank/DDBJ databases">
        <title>Whole genome shotgun sequence of Gordonia soli NBRC 108243.</title>
        <authorList>
            <person name="Isaki-Nakamura S."/>
            <person name="Hosoyama A."/>
            <person name="Tsuchikane K."/>
            <person name="Ando Y."/>
            <person name="Baba S."/>
            <person name="Ohji S."/>
            <person name="Hamada M."/>
            <person name="Tamura T."/>
            <person name="Yamazoe A."/>
            <person name="Yamazaki S."/>
            <person name="Fujita N."/>
        </authorList>
    </citation>
    <scope>NUCLEOTIDE SEQUENCE [LARGE SCALE GENOMIC DNA]</scope>
    <source>
        <strain evidence="5 6">NBRC 108243</strain>
    </source>
</reference>
<dbReference type="eggNOG" id="COG1397">
    <property type="taxonomic scope" value="Bacteria"/>
</dbReference>
<evidence type="ECO:0000259" key="4">
    <source>
        <dbReference type="PROSITE" id="PS50056"/>
    </source>
</evidence>
<dbReference type="GO" id="GO:0046872">
    <property type="term" value="F:metal ion binding"/>
    <property type="evidence" value="ECO:0007669"/>
    <property type="project" value="UniProtKB-KW"/>
</dbReference>
<dbReference type="InterPro" id="IPR036705">
    <property type="entry name" value="Ribosyl_crysJ1_sf"/>
</dbReference>
<proteinExistence type="inferred from homology"/>
<dbReference type="InterPro" id="IPR050792">
    <property type="entry name" value="ADP-ribosylglycohydrolase"/>
</dbReference>
<name>M0QP46_9ACTN</name>
<organism evidence="5 6">
    <name type="scientific">Gordonia soli NBRC 108243</name>
    <dbReference type="NCBI Taxonomy" id="1223545"/>
    <lineage>
        <taxon>Bacteria</taxon>
        <taxon>Bacillati</taxon>
        <taxon>Actinomycetota</taxon>
        <taxon>Actinomycetes</taxon>
        <taxon>Mycobacteriales</taxon>
        <taxon>Gordoniaceae</taxon>
        <taxon>Gordonia</taxon>
    </lineage>
</organism>
<feature type="binding site" evidence="3">
    <location>
        <position position="63"/>
    </location>
    <ligand>
        <name>Mg(2+)</name>
        <dbReference type="ChEBI" id="CHEBI:18420"/>
        <label>1</label>
    </ligand>
</feature>
<protein>
    <submittedName>
        <fullName evidence="5">Putative hydrolase</fullName>
    </submittedName>
</protein>
<evidence type="ECO:0000313" key="5">
    <source>
        <dbReference type="EMBL" id="GAC69217.1"/>
    </source>
</evidence>
<gene>
    <name evidence="5" type="ORF">GS4_23_00110</name>
</gene>
<dbReference type="SUPFAM" id="SSF52799">
    <property type="entry name" value="(Phosphotyrosine protein) phosphatases II"/>
    <property type="match status" value="1"/>
</dbReference>
<dbReference type="PANTHER" id="PTHR16222">
    <property type="entry name" value="ADP-RIBOSYLGLYCOHYDROLASE"/>
    <property type="match status" value="1"/>
</dbReference>
<dbReference type="PROSITE" id="PS50056">
    <property type="entry name" value="TYR_PHOSPHATASE_2"/>
    <property type="match status" value="1"/>
</dbReference>
<evidence type="ECO:0000256" key="1">
    <source>
        <dbReference type="ARBA" id="ARBA00010702"/>
    </source>
</evidence>
<dbReference type="InterPro" id="IPR016130">
    <property type="entry name" value="Tyr_Pase_AS"/>
</dbReference>
<sequence>MTRLRLTNAQMDRAAGVVLGTAVGDALGVPYEFDSIPMPADGERARMLGGGLGNFAPGEWSDDTSMAMAIADVAATGAVLTAADSLDAIADNFMRWFDGDPDDVGIQTRAVLSATRRRLRSGEGGIGRVMRDEAARYAASHPHSAGNGALMRTAPVALAHLGDRGRLADAARLVASLTHADPLAGDSCVLWCEAIRVAVLDGRFDVRAGLDLIPADRVDQWDSWLDSAAHDDPKSFSPNGFTVTALQAAASAVLQTPAPTGAECRHFQDALHAAVRIGNDTDTVAAIAGGLLGARWGAGSVPWFWRRAVHGWPKRDGRFSDAHDLVGLATLAARGGNPDAKGWPTVDEVGYSERASRDVIPHPFDAGVLLGTHATVEHAADAVVSMCRVGRTQSCFAGATDVVASRLMDSDDPADNPHLDFVMADTADAVRGLRAEGKTVLLHCVAGHQRTPSVAVAYGVLLGHPVNEVREAILAVIPDARGRGVVWDAAGGVSHAL</sequence>
<feature type="binding site" evidence="3">
    <location>
        <position position="62"/>
    </location>
    <ligand>
        <name>Mg(2+)</name>
        <dbReference type="ChEBI" id="CHEBI:18420"/>
        <label>1</label>
    </ligand>
</feature>
<dbReference type="Gene3D" id="3.90.190.10">
    <property type="entry name" value="Protein tyrosine phosphatase superfamily"/>
    <property type="match status" value="1"/>
</dbReference>
<evidence type="ECO:0000256" key="3">
    <source>
        <dbReference type="PIRSR" id="PIRSR605502-1"/>
    </source>
</evidence>
<dbReference type="RefSeq" id="WP_007622060.1">
    <property type="nucleotide sequence ID" value="NZ_BANX01000023.1"/>
</dbReference>
<comment type="cofactor">
    <cofactor evidence="3">
        <name>Mg(2+)</name>
        <dbReference type="ChEBI" id="CHEBI:18420"/>
    </cofactor>
    <text evidence="3">Binds 2 magnesium ions per subunit.</text>
</comment>
<feature type="binding site" evidence="3">
    <location>
        <position position="283"/>
    </location>
    <ligand>
        <name>Mg(2+)</name>
        <dbReference type="ChEBI" id="CHEBI:18420"/>
        <label>1</label>
    </ligand>
</feature>
<feature type="domain" description="Tyrosine specific protein phosphatases" evidence="4">
    <location>
        <begin position="424"/>
        <end position="473"/>
    </location>
</feature>
<dbReference type="SUPFAM" id="SSF101478">
    <property type="entry name" value="ADP-ribosylglycohydrolase"/>
    <property type="match status" value="1"/>
</dbReference>
<dbReference type="Pfam" id="PF03747">
    <property type="entry name" value="ADP_ribosyl_GH"/>
    <property type="match status" value="1"/>
</dbReference>
<dbReference type="EMBL" id="BANX01000023">
    <property type="protein sequence ID" value="GAC69217.1"/>
    <property type="molecule type" value="Genomic_DNA"/>
</dbReference>
<comment type="caution">
    <text evidence="5">The sequence shown here is derived from an EMBL/GenBank/DDBJ whole genome shotgun (WGS) entry which is preliminary data.</text>
</comment>
<dbReference type="eggNOG" id="COG2453">
    <property type="taxonomic scope" value="Bacteria"/>
</dbReference>
<dbReference type="PANTHER" id="PTHR16222:SF24">
    <property type="entry name" value="ADP-RIBOSYLHYDROLASE ARH3"/>
    <property type="match status" value="1"/>
</dbReference>
<dbReference type="STRING" id="1223545.GS4_23_00110"/>
<keyword evidence="6" id="KW-1185">Reference proteome</keyword>
<dbReference type="AlphaFoldDB" id="M0QP46"/>
<comment type="similarity">
    <text evidence="1">Belongs to the ADP-ribosylglycohydrolase family.</text>
</comment>
<dbReference type="InterPro" id="IPR000387">
    <property type="entry name" value="Tyr_Pase_dom"/>
</dbReference>
<keyword evidence="3" id="KW-0479">Metal-binding</keyword>
<accession>M0QP46</accession>